<feature type="non-terminal residue" evidence="1">
    <location>
        <position position="1"/>
    </location>
</feature>
<dbReference type="PANTHER" id="PTHR47331:SF5">
    <property type="entry name" value="RIBONUCLEASE H"/>
    <property type="match status" value="1"/>
</dbReference>
<proteinExistence type="predicted"/>
<dbReference type="PANTHER" id="PTHR47331">
    <property type="entry name" value="PHD-TYPE DOMAIN-CONTAINING PROTEIN"/>
    <property type="match status" value="1"/>
</dbReference>
<reference evidence="1" key="1">
    <citation type="submission" date="2014-09" db="EMBL/GenBank/DDBJ databases">
        <authorList>
            <person name="Magalhaes I.L.F."/>
            <person name="Oliveira U."/>
            <person name="Santos F.R."/>
            <person name="Vidigal T.H.D.A."/>
            <person name="Brescovit A.D."/>
            <person name="Santos A.J."/>
        </authorList>
    </citation>
    <scope>NUCLEOTIDE SEQUENCE</scope>
</reference>
<dbReference type="Pfam" id="PF05380">
    <property type="entry name" value="Peptidase_A17"/>
    <property type="match status" value="1"/>
</dbReference>
<dbReference type="EMBL" id="GBRD01005367">
    <property type="protein sequence ID" value="JAG60454.1"/>
    <property type="molecule type" value="Transcribed_RNA"/>
</dbReference>
<accession>A0A0K8T4I1</accession>
<feature type="non-terminal residue" evidence="1">
    <location>
        <position position="120"/>
    </location>
</feature>
<dbReference type="AlphaFoldDB" id="A0A0K8T4I1"/>
<protein>
    <submittedName>
        <fullName evidence="1">Uncharacterized protein</fullName>
    </submittedName>
</protein>
<name>A0A0K8T4I1_LYGHE</name>
<sequence>PSVIKRHINSKRDILRIIASVFDPCGFSAPLTLPTRLLLQHLWREKVQWDTPLPQEIHEKWEVCRTLLLAVPHVSLPRYHFPELRSSSQQTIFELHCFTDASMDAYVSVIYLRASSPDGN</sequence>
<dbReference type="InterPro" id="IPR008042">
    <property type="entry name" value="Retrotrans_Pao"/>
</dbReference>
<organism evidence="1">
    <name type="scientific">Lygus hesperus</name>
    <name type="common">Western plant bug</name>
    <dbReference type="NCBI Taxonomy" id="30085"/>
    <lineage>
        <taxon>Eukaryota</taxon>
        <taxon>Metazoa</taxon>
        <taxon>Ecdysozoa</taxon>
        <taxon>Arthropoda</taxon>
        <taxon>Hexapoda</taxon>
        <taxon>Insecta</taxon>
        <taxon>Pterygota</taxon>
        <taxon>Neoptera</taxon>
        <taxon>Paraneoptera</taxon>
        <taxon>Hemiptera</taxon>
        <taxon>Heteroptera</taxon>
        <taxon>Panheteroptera</taxon>
        <taxon>Cimicomorpha</taxon>
        <taxon>Miridae</taxon>
        <taxon>Mirini</taxon>
        <taxon>Lygus</taxon>
    </lineage>
</organism>
<evidence type="ECO:0000313" key="1">
    <source>
        <dbReference type="EMBL" id="JAG60454.1"/>
    </source>
</evidence>